<keyword evidence="1" id="KW-0472">Membrane</keyword>
<keyword evidence="1" id="KW-1133">Transmembrane helix</keyword>
<keyword evidence="1" id="KW-0812">Transmembrane</keyword>
<evidence type="ECO:0000256" key="1">
    <source>
        <dbReference type="SAM" id="Phobius"/>
    </source>
</evidence>
<accession>A0A934PNZ5</accession>
<reference evidence="2" key="1">
    <citation type="submission" date="2020-12" db="EMBL/GenBank/DDBJ databases">
        <title>Bacterial novel species Flavobacterium sp. SE-1-e isolated from soil.</title>
        <authorList>
            <person name="Jung H.-Y."/>
        </authorList>
    </citation>
    <scope>NUCLEOTIDE SEQUENCE</scope>
    <source>
        <strain evidence="2">SE-1-e</strain>
    </source>
</reference>
<organism evidence="2 3">
    <name type="scientific">Flavobacterium agrisoli</name>
    <dbReference type="NCBI Taxonomy" id="2793066"/>
    <lineage>
        <taxon>Bacteria</taxon>
        <taxon>Pseudomonadati</taxon>
        <taxon>Bacteroidota</taxon>
        <taxon>Flavobacteriia</taxon>
        <taxon>Flavobacteriales</taxon>
        <taxon>Flavobacteriaceae</taxon>
        <taxon>Flavobacterium</taxon>
    </lineage>
</organism>
<feature type="transmembrane region" description="Helical" evidence="1">
    <location>
        <begin position="58"/>
        <end position="76"/>
    </location>
</feature>
<keyword evidence="3" id="KW-1185">Reference proteome</keyword>
<feature type="transmembrane region" description="Helical" evidence="1">
    <location>
        <begin position="26"/>
        <end position="46"/>
    </location>
</feature>
<dbReference type="EMBL" id="JAEHFV010000004">
    <property type="protein sequence ID" value="MBK0370370.1"/>
    <property type="molecule type" value="Genomic_DNA"/>
</dbReference>
<gene>
    <name evidence="2" type="ORF">I5M07_11040</name>
</gene>
<name>A0A934PNZ5_9FLAO</name>
<sequence>MLIGVIVLFLLVIQYANDPELYWRFNLVEVGLTSIPLILYALIFLIQNLQKSTHTYFYFCNGLIVYLTSSACIFLTGNSDSVLFTEPFVLDFWFFNSLFYILYQFLIYKEWKFLNSHFESTETDYADKVTVVE</sequence>
<proteinExistence type="predicted"/>
<dbReference type="RefSeq" id="WP_200106499.1">
    <property type="nucleotide sequence ID" value="NZ_JAEHFV010000004.1"/>
</dbReference>
<evidence type="ECO:0000313" key="3">
    <source>
        <dbReference type="Proteomes" id="UP000609172"/>
    </source>
</evidence>
<protein>
    <submittedName>
        <fullName evidence="2">Uncharacterized protein</fullName>
    </submittedName>
</protein>
<feature type="transmembrane region" description="Helical" evidence="1">
    <location>
        <begin position="88"/>
        <end position="108"/>
    </location>
</feature>
<evidence type="ECO:0000313" key="2">
    <source>
        <dbReference type="EMBL" id="MBK0370370.1"/>
    </source>
</evidence>
<comment type="caution">
    <text evidence="2">The sequence shown here is derived from an EMBL/GenBank/DDBJ whole genome shotgun (WGS) entry which is preliminary data.</text>
</comment>
<dbReference type="AlphaFoldDB" id="A0A934PNZ5"/>
<dbReference type="Proteomes" id="UP000609172">
    <property type="component" value="Unassembled WGS sequence"/>
</dbReference>